<organism evidence="1 2">
    <name type="scientific">Chloroflexus islandicus</name>
    <dbReference type="NCBI Taxonomy" id="1707952"/>
    <lineage>
        <taxon>Bacteria</taxon>
        <taxon>Bacillati</taxon>
        <taxon>Chloroflexota</taxon>
        <taxon>Chloroflexia</taxon>
        <taxon>Chloroflexales</taxon>
        <taxon>Chloroflexineae</taxon>
        <taxon>Chloroflexaceae</taxon>
        <taxon>Chloroflexus</taxon>
    </lineage>
</organism>
<dbReference type="EMBL" id="LWQS01000031">
    <property type="protein sequence ID" value="OAN48461.1"/>
    <property type="molecule type" value="Genomic_DNA"/>
</dbReference>
<protein>
    <submittedName>
        <fullName evidence="1">Uncharacterized protein</fullName>
    </submittedName>
</protein>
<dbReference type="Proteomes" id="UP000078287">
    <property type="component" value="Unassembled WGS sequence"/>
</dbReference>
<evidence type="ECO:0000313" key="2">
    <source>
        <dbReference type="Proteomes" id="UP000078287"/>
    </source>
</evidence>
<dbReference type="STRING" id="1707952.A6A03_07705"/>
<name>A0A178MIC2_9CHLR</name>
<proteinExistence type="predicted"/>
<gene>
    <name evidence="1" type="ORF">A6A03_07705</name>
</gene>
<sequence length="197" mass="19221">MGANFTAESAEAAEGRSILSLRGRAAPAAISRFSGTAYLKGVTSPPPLGEGLGVGANFTAESTEAAEGRSILSLRGRASPAAISRFSGTAYLKGVTSPPPAGEGLGVGANFTAEGAEDAEVGSILSLSGRAAPAAISRFSGTAYLKGVTSPPPAGEGLGVGANFTAEGAEDAEVGSILSLSGRAAPAAISRFSAVHA</sequence>
<dbReference type="AlphaFoldDB" id="A0A178MIC2"/>
<reference evidence="1 2" key="1">
    <citation type="submission" date="2016-04" db="EMBL/GenBank/DDBJ databases">
        <title>Chloroflexus islandicus sp. nov., a thermophilic filamentous anoxygenic phototrophic bacterium from geyser Strokkur (Iceland).</title>
        <authorList>
            <person name="Gaisin V.A."/>
            <person name="Kalashnikov A.M."/>
            <person name="Sukhacheva M.V."/>
            <person name="Grouzdev D.S."/>
            <person name="Ivanov T.M."/>
            <person name="Kuznetsov B."/>
            <person name="Gorlenko V.M."/>
        </authorList>
    </citation>
    <scope>NUCLEOTIDE SEQUENCE [LARGE SCALE GENOMIC DNA]</scope>
    <source>
        <strain evidence="2">isl-2</strain>
    </source>
</reference>
<accession>A0A178MIC2</accession>
<comment type="caution">
    <text evidence="1">The sequence shown here is derived from an EMBL/GenBank/DDBJ whole genome shotgun (WGS) entry which is preliminary data.</text>
</comment>
<evidence type="ECO:0000313" key="1">
    <source>
        <dbReference type="EMBL" id="OAN48461.1"/>
    </source>
</evidence>
<keyword evidence="2" id="KW-1185">Reference proteome</keyword>